<feature type="compositionally biased region" description="Low complexity" evidence="1">
    <location>
        <begin position="55"/>
        <end position="79"/>
    </location>
</feature>
<feature type="compositionally biased region" description="Polar residues" evidence="1">
    <location>
        <begin position="44"/>
        <end position="54"/>
    </location>
</feature>
<protein>
    <submittedName>
        <fullName evidence="2">Uncharacterized protein</fullName>
    </submittedName>
</protein>
<evidence type="ECO:0000256" key="1">
    <source>
        <dbReference type="SAM" id="MobiDB-lite"/>
    </source>
</evidence>
<keyword evidence="3" id="KW-1185">Reference proteome</keyword>
<dbReference type="EMBL" id="KV875103">
    <property type="protein sequence ID" value="OIW24695.1"/>
    <property type="molecule type" value="Genomic_DNA"/>
</dbReference>
<gene>
    <name evidence="2" type="ORF">CONLIGDRAFT_648820</name>
</gene>
<feature type="compositionally biased region" description="Basic and acidic residues" evidence="1">
    <location>
        <begin position="16"/>
        <end position="31"/>
    </location>
</feature>
<sequence length="263" mass="29315">MSRLQPHPRSPYHNLNRAEVHEPFTRCDSPKGAETLPAPYGMQRQDSGYESLTPSSSQAYSRRRSSPSVVSSGSQSRTRPSVRRASKSGPVVYAPRDGILPVRTSPCCQRSRQREKGTCQFSQFAPAQHYQAPSAAVGNNNLATSASQYTTDTSYGLGMESPPSGTSAYPSPPQTTHYWTSDRTRRLEYAAIDAASRGVRGWVMRHMVPDCFIPEDHRRLRFDDDRGSVVRYRLDLDGDDNAQKEAPGSTKKRKSRWFGTNPS</sequence>
<feature type="region of interest" description="Disordered" evidence="1">
    <location>
        <begin position="158"/>
        <end position="178"/>
    </location>
</feature>
<feature type="compositionally biased region" description="Polar residues" evidence="1">
    <location>
        <begin position="163"/>
        <end position="178"/>
    </location>
</feature>
<dbReference type="InParanoid" id="A0A1J7IAI5"/>
<evidence type="ECO:0000313" key="2">
    <source>
        <dbReference type="EMBL" id="OIW24695.1"/>
    </source>
</evidence>
<reference evidence="2 3" key="1">
    <citation type="submission" date="2016-10" db="EMBL/GenBank/DDBJ databases">
        <title>Draft genome sequence of Coniochaeta ligniaria NRRL30616, a lignocellulolytic fungus for bioabatement of inhibitors in plant biomass hydrolysates.</title>
        <authorList>
            <consortium name="DOE Joint Genome Institute"/>
            <person name="Jimenez D.J."/>
            <person name="Hector R.E."/>
            <person name="Riley R."/>
            <person name="Sun H."/>
            <person name="Grigoriev I.V."/>
            <person name="Van Elsas J.D."/>
            <person name="Nichols N.N."/>
        </authorList>
    </citation>
    <scope>NUCLEOTIDE SEQUENCE [LARGE SCALE GENOMIC DNA]</scope>
    <source>
        <strain evidence="2 3">NRRL 30616</strain>
    </source>
</reference>
<dbReference type="Proteomes" id="UP000182658">
    <property type="component" value="Unassembled WGS sequence"/>
</dbReference>
<evidence type="ECO:0000313" key="3">
    <source>
        <dbReference type="Proteomes" id="UP000182658"/>
    </source>
</evidence>
<dbReference type="AlphaFoldDB" id="A0A1J7IAI5"/>
<feature type="region of interest" description="Disordered" evidence="1">
    <location>
        <begin position="237"/>
        <end position="263"/>
    </location>
</feature>
<name>A0A1J7IAI5_9PEZI</name>
<feature type="region of interest" description="Disordered" evidence="1">
    <location>
        <begin position="1"/>
        <end position="96"/>
    </location>
</feature>
<dbReference type="OrthoDB" id="5366332at2759"/>
<organism evidence="2 3">
    <name type="scientific">Coniochaeta ligniaria NRRL 30616</name>
    <dbReference type="NCBI Taxonomy" id="1408157"/>
    <lineage>
        <taxon>Eukaryota</taxon>
        <taxon>Fungi</taxon>
        <taxon>Dikarya</taxon>
        <taxon>Ascomycota</taxon>
        <taxon>Pezizomycotina</taxon>
        <taxon>Sordariomycetes</taxon>
        <taxon>Sordariomycetidae</taxon>
        <taxon>Coniochaetales</taxon>
        <taxon>Coniochaetaceae</taxon>
        <taxon>Coniochaeta</taxon>
    </lineage>
</organism>
<accession>A0A1J7IAI5</accession>
<proteinExistence type="predicted"/>